<sequence length="316" mass="36621">MGWFIISRALVVRILFAFHGFLTIYLLTVVSEDPNHWYATTSLTGLLLETGFTIYVRKGQEWKWFCPSVLFYLLSVVPPIWLLELHELEERIMEELIRQNSTNVFHNVSDDEQIADLLDKIVSVFGELNHIKTPDTFISQALNLINQARVHAFEIPRWILPKGQLTHDQLSELLLVYIATAADIVEFFDAFKEDAVRFNRPLCIVILSIWSWSLLQFTMVLTATKKPKDTLPPPVKLEPCFTPEVFGIVISMFLQDAPFLVLRLLLIFQYDVVSYTNMFFTCKNTLVCMLLTYRLVVIQIESRRSEISEKPSVQLQ</sequence>
<dbReference type="KEGG" id="hro:HELRODRAFT_156957"/>
<feature type="transmembrane region" description="Helical" evidence="1">
    <location>
        <begin position="203"/>
        <end position="225"/>
    </location>
</feature>
<name>T1EM41_HELRO</name>
<reference evidence="4" key="1">
    <citation type="submission" date="2012-12" db="EMBL/GenBank/DDBJ databases">
        <authorList>
            <person name="Hellsten U."/>
            <person name="Grimwood J."/>
            <person name="Chapman J.A."/>
            <person name="Shapiro H."/>
            <person name="Aerts A."/>
            <person name="Otillar R.P."/>
            <person name="Terry A.Y."/>
            <person name="Boore J.L."/>
            <person name="Simakov O."/>
            <person name="Marletaz F."/>
            <person name="Cho S.-J."/>
            <person name="Edsinger-Gonzales E."/>
            <person name="Havlak P."/>
            <person name="Kuo D.-H."/>
            <person name="Larsson T."/>
            <person name="Lv J."/>
            <person name="Arendt D."/>
            <person name="Savage R."/>
            <person name="Osoegawa K."/>
            <person name="de Jong P."/>
            <person name="Lindberg D.R."/>
            <person name="Seaver E.C."/>
            <person name="Weisblat D.A."/>
            <person name="Putnam N.H."/>
            <person name="Grigoriev I.V."/>
            <person name="Rokhsar D.S."/>
        </authorList>
    </citation>
    <scope>NUCLEOTIDE SEQUENCE</scope>
</reference>
<reference evidence="2 4" key="2">
    <citation type="journal article" date="2013" name="Nature">
        <title>Insights into bilaterian evolution from three spiralian genomes.</title>
        <authorList>
            <person name="Simakov O."/>
            <person name="Marletaz F."/>
            <person name="Cho S.J."/>
            <person name="Edsinger-Gonzales E."/>
            <person name="Havlak P."/>
            <person name="Hellsten U."/>
            <person name="Kuo D.H."/>
            <person name="Larsson T."/>
            <person name="Lv J."/>
            <person name="Arendt D."/>
            <person name="Savage R."/>
            <person name="Osoegawa K."/>
            <person name="de Jong P."/>
            <person name="Grimwood J."/>
            <person name="Chapman J.A."/>
            <person name="Shapiro H."/>
            <person name="Aerts A."/>
            <person name="Otillar R.P."/>
            <person name="Terry A.Y."/>
            <person name="Boore J.L."/>
            <person name="Grigoriev I.V."/>
            <person name="Lindberg D.R."/>
            <person name="Seaver E.C."/>
            <person name="Weisblat D.A."/>
            <person name="Putnam N.H."/>
            <person name="Rokhsar D.S."/>
        </authorList>
    </citation>
    <scope>NUCLEOTIDE SEQUENCE</scope>
</reference>
<dbReference type="Proteomes" id="UP000015101">
    <property type="component" value="Unassembled WGS sequence"/>
</dbReference>
<dbReference type="PANTHER" id="PTHR22168:SF8">
    <property type="entry name" value="TRANSMEMBRANE PROTEIN 26"/>
    <property type="match status" value="1"/>
</dbReference>
<dbReference type="InterPro" id="IPR019169">
    <property type="entry name" value="Transmembrane_26"/>
</dbReference>
<dbReference type="Pfam" id="PF09772">
    <property type="entry name" value="Tmem26"/>
    <property type="match status" value="1"/>
</dbReference>
<keyword evidence="1" id="KW-1133">Transmembrane helix</keyword>
<evidence type="ECO:0000313" key="4">
    <source>
        <dbReference type="Proteomes" id="UP000015101"/>
    </source>
</evidence>
<dbReference type="OMA" id="QFDLYNT"/>
<gene>
    <name evidence="3" type="primary">20197641</name>
    <name evidence="2" type="ORF">HELRODRAFT_156957</name>
</gene>
<dbReference type="PANTHER" id="PTHR22168">
    <property type="entry name" value="TMEM26 PROTEIN"/>
    <property type="match status" value="1"/>
</dbReference>
<feature type="transmembrane region" description="Helical" evidence="1">
    <location>
        <begin position="12"/>
        <end position="31"/>
    </location>
</feature>
<protein>
    <recommendedName>
        <fullName evidence="5">Transmembrane protein 26</fullName>
    </recommendedName>
</protein>
<evidence type="ECO:0000256" key="1">
    <source>
        <dbReference type="SAM" id="Phobius"/>
    </source>
</evidence>
<dbReference type="RefSeq" id="XP_009017235.1">
    <property type="nucleotide sequence ID" value="XM_009018987.1"/>
</dbReference>
<dbReference type="HOGENOM" id="CLU_032511_0_1_1"/>
<evidence type="ECO:0000313" key="3">
    <source>
        <dbReference type="EnsemblMetazoa" id="HelroP156957"/>
    </source>
</evidence>
<keyword evidence="1" id="KW-0812">Transmembrane</keyword>
<dbReference type="AlphaFoldDB" id="T1EM41"/>
<dbReference type="CTD" id="20197641"/>
<proteinExistence type="predicted"/>
<feature type="transmembrane region" description="Helical" evidence="1">
    <location>
        <begin position="37"/>
        <end position="57"/>
    </location>
</feature>
<dbReference type="OrthoDB" id="10042902at2759"/>
<dbReference type="EnsemblMetazoa" id="HelroT156957">
    <property type="protein sequence ID" value="HelroP156957"/>
    <property type="gene ID" value="HelroG156957"/>
</dbReference>
<dbReference type="eggNOG" id="KOG4610">
    <property type="taxonomic scope" value="Eukaryota"/>
</dbReference>
<evidence type="ECO:0008006" key="5">
    <source>
        <dbReference type="Google" id="ProtNLM"/>
    </source>
</evidence>
<reference evidence="3" key="3">
    <citation type="submission" date="2015-06" db="UniProtKB">
        <authorList>
            <consortium name="EnsemblMetazoa"/>
        </authorList>
    </citation>
    <scope>IDENTIFICATION</scope>
</reference>
<dbReference type="EMBL" id="AMQM01004155">
    <property type="status" value="NOT_ANNOTATED_CDS"/>
    <property type="molecule type" value="Genomic_DNA"/>
</dbReference>
<feature type="transmembrane region" description="Helical" evidence="1">
    <location>
        <begin position="245"/>
        <end position="268"/>
    </location>
</feature>
<evidence type="ECO:0000313" key="2">
    <source>
        <dbReference type="EMBL" id="ESO04656.1"/>
    </source>
</evidence>
<keyword evidence="1" id="KW-0472">Membrane</keyword>
<dbReference type="InParanoid" id="T1EM41"/>
<accession>T1EM41</accession>
<organism evidence="3 4">
    <name type="scientific">Helobdella robusta</name>
    <name type="common">Californian leech</name>
    <dbReference type="NCBI Taxonomy" id="6412"/>
    <lineage>
        <taxon>Eukaryota</taxon>
        <taxon>Metazoa</taxon>
        <taxon>Spiralia</taxon>
        <taxon>Lophotrochozoa</taxon>
        <taxon>Annelida</taxon>
        <taxon>Clitellata</taxon>
        <taxon>Hirudinea</taxon>
        <taxon>Rhynchobdellida</taxon>
        <taxon>Glossiphoniidae</taxon>
        <taxon>Helobdella</taxon>
    </lineage>
</organism>
<dbReference type="GeneID" id="20197641"/>
<dbReference type="EMBL" id="KB096457">
    <property type="protein sequence ID" value="ESO04656.1"/>
    <property type="molecule type" value="Genomic_DNA"/>
</dbReference>
<keyword evidence="4" id="KW-1185">Reference proteome</keyword>